<accession>A0ABR1SVN7</accession>
<sequence length="271" mass="29506">MRPTTDARLLVWTRRAVERPASRALPPQGLLLLPVLRHPLFFRLHPPLAAVERAVAIHTPSFAYKSIYACKKGNASNADGRGEEKWTPHPPHQTTAGAQQQQKQHQPDKVIRQKSAWSALAQEPPTPTPHQSRSLFTLSRPLRTRGGGSCWGSSTHLSLPHSLVIWAHVASNPTKPAVRDPKHCVSRQPLRSSGGNVVLATAYLVPRPAISSEPVPAIVAADCRPSDAPDLEKLLAGKVIRKNNGHVASEAIDKFLHPTPTAPSSSRSLRC</sequence>
<feature type="compositionally biased region" description="Low complexity" evidence="1">
    <location>
        <begin position="92"/>
        <end position="104"/>
    </location>
</feature>
<reference evidence="2 3" key="1">
    <citation type="submission" date="2023-01" db="EMBL/GenBank/DDBJ databases">
        <title>Analysis of 21 Apiospora genomes using comparative genomics revels a genus with tremendous synthesis potential of carbohydrate active enzymes and secondary metabolites.</title>
        <authorList>
            <person name="Sorensen T."/>
        </authorList>
    </citation>
    <scope>NUCLEOTIDE SEQUENCE [LARGE SCALE GENOMIC DNA]</scope>
    <source>
        <strain evidence="2 3">CBS 135458</strain>
    </source>
</reference>
<keyword evidence="3" id="KW-1185">Reference proteome</keyword>
<evidence type="ECO:0000256" key="1">
    <source>
        <dbReference type="SAM" id="MobiDB-lite"/>
    </source>
</evidence>
<evidence type="ECO:0000313" key="3">
    <source>
        <dbReference type="Proteomes" id="UP001480595"/>
    </source>
</evidence>
<dbReference type="RefSeq" id="XP_066708239.1">
    <property type="nucleotide sequence ID" value="XM_066866563.1"/>
</dbReference>
<comment type="caution">
    <text evidence="2">The sequence shown here is derived from an EMBL/GenBank/DDBJ whole genome shotgun (WGS) entry which is preliminary data.</text>
</comment>
<protein>
    <submittedName>
        <fullName evidence="2">Uncharacterized protein</fullName>
    </submittedName>
</protein>
<organism evidence="2 3">
    <name type="scientific">Apiospora phragmitis</name>
    <dbReference type="NCBI Taxonomy" id="2905665"/>
    <lineage>
        <taxon>Eukaryota</taxon>
        <taxon>Fungi</taxon>
        <taxon>Dikarya</taxon>
        <taxon>Ascomycota</taxon>
        <taxon>Pezizomycotina</taxon>
        <taxon>Sordariomycetes</taxon>
        <taxon>Xylariomycetidae</taxon>
        <taxon>Amphisphaeriales</taxon>
        <taxon>Apiosporaceae</taxon>
        <taxon>Apiospora</taxon>
    </lineage>
</organism>
<proteinExistence type="predicted"/>
<dbReference type="GeneID" id="92099626"/>
<evidence type="ECO:0000313" key="2">
    <source>
        <dbReference type="EMBL" id="KAK8038387.1"/>
    </source>
</evidence>
<feature type="region of interest" description="Disordered" evidence="1">
    <location>
        <begin position="75"/>
        <end position="112"/>
    </location>
</feature>
<dbReference type="Proteomes" id="UP001480595">
    <property type="component" value="Unassembled WGS sequence"/>
</dbReference>
<dbReference type="EMBL" id="JAQQWL010000016">
    <property type="protein sequence ID" value="KAK8038387.1"/>
    <property type="molecule type" value="Genomic_DNA"/>
</dbReference>
<name>A0ABR1SVN7_9PEZI</name>
<gene>
    <name evidence="2" type="ORF">PG994_015154</name>
</gene>